<dbReference type="PANTHER" id="PTHR47169">
    <property type="entry name" value="OS01G0541250 PROTEIN"/>
    <property type="match status" value="1"/>
</dbReference>
<reference evidence="2" key="1">
    <citation type="journal article" date="2012" name="Nature">
        <title>A physical, genetic and functional sequence assembly of the barley genome.</title>
        <authorList>
            <consortium name="The International Barley Genome Sequencing Consortium"/>
            <person name="Mayer K.F."/>
            <person name="Waugh R."/>
            <person name="Brown J.W."/>
            <person name="Schulman A."/>
            <person name="Langridge P."/>
            <person name="Platzer M."/>
            <person name="Fincher G.B."/>
            <person name="Muehlbauer G.J."/>
            <person name="Sato K."/>
            <person name="Close T.J."/>
            <person name="Wise R.P."/>
            <person name="Stein N."/>
        </authorList>
    </citation>
    <scope>NUCLEOTIDE SEQUENCE [LARGE SCALE GENOMIC DNA]</scope>
    <source>
        <strain evidence="2">cv. Morex</strain>
    </source>
</reference>
<dbReference type="GO" id="GO:0003676">
    <property type="term" value="F:nucleic acid binding"/>
    <property type="evidence" value="ECO:0007669"/>
    <property type="project" value="InterPro"/>
</dbReference>
<proteinExistence type="predicted"/>
<dbReference type="Gene3D" id="3.30.420.10">
    <property type="entry name" value="Ribonuclease H-like superfamily/Ribonuclease H"/>
    <property type="match status" value="1"/>
</dbReference>
<dbReference type="EnsemblPlants" id="HORVU.MOREX.r3.2HG0162800.1">
    <property type="protein sequence ID" value="HORVU.MOREX.r3.2HG0162800.1.CDS1"/>
    <property type="gene ID" value="HORVU.MOREX.r3.2HG0162800"/>
</dbReference>
<organism evidence="1 2">
    <name type="scientific">Hordeum vulgare subsp. vulgare</name>
    <name type="common">Domesticated barley</name>
    <dbReference type="NCBI Taxonomy" id="112509"/>
    <lineage>
        <taxon>Eukaryota</taxon>
        <taxon>Viridiplantae</taxon>
        <taxon>Streptophyta</taxon>
        <taxon>Embryophyta</taxon>
        <taxon>Tracheophyta</taxon>
        <taxon>Spermatophyta</taxon>
        <taxon>Magnoliopsida</taxon>
        <taxon>Liliopsida</taxon>
        <taxon>Poales</taxon>
        <taxon>Poaceae</taxon>
        <taxon>BOP clade</taxon>
        <taxon>Pooideae</taxon>
        <taxon>Triticodae</taxon>
        <taxon>Triticeae</taxon>
        <taxon>Hordeinae</taxon>
        <taxon>Hordeum</taxon>
    </lineage>
</organism>
<reference evidence="1" key="3">
    <citation type="submission" date="2022-01" db="UniProtKB">
        <authorList>
            <consortium name="EnsemblPlants"/>
        </authorList>
    </citation>
    <scope>IDENTIFICATION</scope>
    <source>
        <strain evidence="1">subsp. vulgare</strain>
    </source>
</reference>
<reference evidence="1" key="2">
    <citation type="submission" date="2020-10" db="EMBL/GenBank/DDBJ databases">
        <authorList>
            <person name="Scholz U."/>
            <person name="Mascher M."/>
            <person name="Fiebig A."/>
        </authorList>
    </citation>
    <scope>NUCLEOTIDE SEQUENCE [LARGE SCALE GENOMIC DNA]</scope>
    <source>
        <strain evidence="1">cv. Morex</strain>
    </source>
</reference>
<evidence type="ECO:0008006" key="3">
    <source>
        <dbReference type="Google" id="ProtNLM"/>
    </source>
</evidence>
<protein>
    <recommendedName>
        <fullName evidence="3">Transposase</fullName>
    </recommendedName>
</protein>
<evidence type="ECO:0000313" key="1">
    <source>
        <dbReference type="EnsemblPlants" id="HORVU.MOREX.r3.2HG0162800.1.CDS1"/>
    </source>
</evidence>
<evidence type="ECO:0000313" key="2">
    <source>
        <dbReference type="Proteomes" id="UP000011116"/>
    </source>
</evidence>
<sequence length="296" mass="33811">MKDRMKFCLSMLDETTIETGRPKFNTMHNIVHIDEKWFYMTKNRNYYLLDEEEEPTRTIQSGASIGKVMFLTVVVQPKWDSEGNVTFSGKIGILPFVKEVPAQRKSDNRPRGTMETKSMKVNRKVMREFMIDNLLSAIQSAWPENDVGKTIFIQQDNAKPHILPNDPKNLAAVESIVLDIRLIQQPANSLDLNGLDLGFFSSLQSLTDCVSPRTFQDLIQGVLEEFENYEVYKLNRVFLSLQACMIENLNHAGGNGYKIPHVNKERLESLGVLPLRLACPQEVYANAIHNLQLMEC</sequence>
<dbReference type="Proteomes" id="UP000011116">
    <property type="component" value="Chromosome 2H"/>
</dbReference>
<name>A0A8I7B310_HORVV</name>
<keyword evidence="2" id="KW-1185">Reference proteome</keyword>
<dbReference type="SMR" id="A0A8I7B310"/>
<dbReference type="AlphaFoldDB" id="A0A8I7B310"/>
<dbReference type="PANTHER" id="PTHR47169:SF2">
    <property type="entry name" value="OS01G0541250 PROTEIN"/>
    <property type="match status" value="1"/>
</dbReference>
<dbReference type="InterPro" id="IPR036397">
    <property type="entry name" value="RNaseH_sf"/>
</dbReference>
<accession>A0A8I7B310</accession>
<dbReference type="Gramene" id="HORVU.MOREX.r3.2HG0162800.1">
    <property type="protein sequence ID" value="HORVU.MOREX.r3.2HG0162800.1.CDS1"/>
    <property type="gene ID" value="HORVU.MOREX.r3.2HG0162800"/>
</dbReference>